<dbReference type="Proteomes" id="UP000789901">
    <property type="component" value="Unassembled WGS sequence"/>
</dbReference>
<dbReference type="EMBL" id="CAJVQB010058930">
    <property type="protein sequence ID" value="CAG8838774.1"/>
    <property type="molecule type" value="Genomic_DNA"/>
</dbReference>
<gene>
    <name evidence="1" type="ORF">GMARGA_LOCUS34139</name>
</gene>
<keyword evidence="2" id="KW-1185">Reference proteome</keyword>
<protein>
    <submittedName>
        <fullName evidence="1">33896_t:CDS:1</fullName>
    </submittedName>
</protein>
<accession>A0ABN7WR74</accession>
<organism evidence="1 2">
    <name type="scientific">Gigaspora margarita</name>
    <dbReference type="NCBI Taxonomy" id="4874"/>
    <lineage>
        <taxon>Eukaryota</taxon>
        <taxon>Fungi</taxon>
        <taxon>Fungi incertae sedis</taxon>
        <taxon>Mucoromycota</taxon>
        <taxon>Glomeromycotina</taxon>
        <taxon>Glomeromycetes</taxon>
        <taxon>Diversisporales</taxon>
        <taxon>Gigasporaceae</taxon>
        <taxon>Gigaspora</taxon>
    </lineage>
</organism>
<feature type="non-terminal residue" evidence="1">
    <location>
        <position position="60"/>
    </location>
</feature>
<proteinExistence type="predicted"/>
<reference evidence="1 2" key="1">
    <citation type="submission" date="2021-06" db="EMBL/GenBank/DDBJ databases">
        <authorList>
            <person name="Kallberg Y."/>
            <person name="Tangrot J."/>
            <person name="Rosling A."/>
        </authorList>
    </citation>
    <scope>NUCLEOTIDE SEQUENCE [LARGE SCALE GENOMIC DNA]</scope>
    <source>
        <strain evidence="1 2">120-4 pot B 10/14</strain>
    </source>
</reference>
<name>A0ABN7WR74_GIGMA</name>
<evidence type="ECO:0000313" key="1">
    <source>
        <dbReference type="EMBL" id="CAG8838774.1"/>
    </source>
</evidence>
<comment type="caution">
    <text evidence="1">The sequence shown here is derived from an EMBL/GenBank/DDBJ whole genome shotgun (WGS) entry which is preliminary data.</text>
</comment>
<sequence length="60" mass="7104">MLYDTATEEETEFEEKDLEDHIYNVSNFSGPNRSESLASLYPSELYKDPLISWDSECDYW</sequence>
<evidence type="ECO:0000313" key="2">
    <source>
        <dbReference type="Proteomes" id="UP000789901"/>
    </source>
</evidence>